<dbReference type="InterPro" id="IPR014031">
    <property type="entry name" value="Ketoacyl_synth_C"/>
</dbReference>
<dbReference type="NCBIfam" id="NF005589">
    <property type="entry name" value="PRK07314.1"/>
    <property type="match status" value="1"/>
</dbReference>
<dbReference type="SUPFAM" id="SSF53901">
    <property type="entry name" value="Thiolase-like"/>
    <property type="match status" value="2"/>
</dbReference>
<feature type="domain" description="Ketosynthase family 3 (KS3)" evidence="4">
    <location>
        <begin position="3"/>
        <end position="407"/>
    </location>
</feature>
<evidence type="ECO:0000313" key="5">
    <source>
        <dbReference type="EMBL" id="MFI9118055.1"/>
    </source>
</evidence>
<dbReference type="PROSITE" id="PS52004">
    <property type="entry name" value="KS3_2"/>
    <property type="match status" value="1"/>
</dbReference>
<sequence length="420" mass="41836">MHRTEVVVTGLGAITPLGGDVESTWNALLAGGSGIRGVVLPGHEAAGLPDVVAGTMTADPADSLPPVRARRLDRSQQAALVAAAEAWADAGAPRVDPDRLASAIGTGIGGVQTLLREDDALETAGARRVSPRTVPMLMPNAAAALISIEYGARAGVHTPVSACSSGAEAIALGAGLIRAGEADVVIAGGTEAAITPITVAGFVQAQALSRYTAEPASASRPFAADRSGFVLGEGAAVVVLESAEHAAARGARVRAVLAGAGVAADAHHITAPVPDGSGQIAAMRKALARAGLAPEQITHVNAHATGTRVGDVAEARAIGKVFGRATVTAPKAALGHLFGAAGAIEALVAVLSVEHGVVPPTRNLAAAGVGPDIDLDVVTERRDVPQEAVLSNSFGFGGQNVSLVVTGARHRSSRTAATAP</sequence>
<keyword evidence="2 3" id="KW-0808">Transferase</keyword>
<gene>
    <name evidence="5" type="ORF">ACIGW0_01385</name>
</gene>
<dbReference type="Proteomes" id="UP001614391">
    <property type="component" value="Unassembled WGS sequence"/>
</dbReference>
<accession>A0ABW8CNR1</accession>
<dbReference type="Pfam" id="PF02801">
    <property type="entry name" value="Ketoacyl-synt_C"/>
    <property type="match status" value="1"/>
</dbReference>
<organism evidence="5 6">
    <name type="scientific">Streptomyces bikiniensis</name>
    <dbReference type="NCBI Taxonomy" id="1896"/>
    <lineage>
        <taxon>Bacteria</taxon>
        <taxon>Bacillati</taxon>
        <taxon>Actinomycetota</taxon>
        <taxon>Actinomycetes</taxon>
        <taxon>Kitasatosporales</taxon>
        <taxon>Streptomycetaceae</taxon>
        <taxon>Streptomyces</taxon>
    </lineage>
</organism>
<evidence type="ECO:0000256" key="2">
    <source>
        <dbReference type="ARBA" id="ARBA00022679"/>
    </source>
</evidence>
<reference evidence="5 6" key="1">
    <citation type="submission" date="2024-10" db="EMBL/GenBank/DDBJ databases">
        <title>The Natural Products Discovery Center: Release of the First 8490 Sequenced Strains for Exploring Actinobacteria Biosynthetic Diversity.</title>
        <authorList>
            <person name="Kalkreuter E."/>
            <person name="Kautsar S.A."/>
            <person name="Yang D."/>
            <person name="Bader C.D."/>
            <person name="Teijaro C.N."/>
            <person name="Fluegel L."/>
            <person name="Davis C.M."/>
            <person name="Simpson J.R."/>
            <person name="Lauterbach L."/>
            <person name="Steele A.D."/>
            <person name="Gui C."/>
            <person name="Meng S."/>
            <person name="Li G."/>
            <person name="Viehrig K."/>
            <person name="Ye F."/>
            <person name="Su P."/>
            <person name="Kiefer A.F."/>
            <person name="Nichols A."/>
            <person name="Cepeda A.J."/>
            <person name="Yan W."/>
            <person name="Fan B."/>
            <person name="Jiang Y."/>
            <person name="Adhikari A."/>
            <person name="Zheng C.-J."/>
            <person name="Schuster L."/>
            <person name="Cowan T.M."/>
            <person name="Smanski M.J."/>
            <person name="Chevrette M.G."/>
            <person name="De Carvalho L.P.S."/>
            <person name="Shen B."/>
        </authorList>
    </citation>
    <scope>NUCLEOTIDE SEQUENCE [LARGE SCALE GENOMIC DNA]</scope>
    <source>
        <strain evidence="5 6">NPDC053346</strain>
    </source>
</reference>
<dbReference type="Pfam" id="PF00109">
    <property type="entry name" value="ketoacyl-synt"/>
    <property type="match status" value="1"/>
</dbReference>
<evidence type="ECO:0000256" key="1">
    <source>
        <dbReference type="ARBA" id="ARBA00008467"/>
    </source>
</evidence>
<comment type="caution">
    <text evidence="5">The sequence shown here is derived from an EMBL/GenBank/DDBJ whole genome shotgun (WGS) entry which is preliminary data.</text>
</comment>
<dbReference type="InterPro" id="IPR014030">
    <property type="entry name" value="Ketoacyl_synth_N"/>
</dbReference>
<evidence type="ECO:0000313" key="6">
    <source>
        <dbReference type="Proteomes" id="UP001614391"/>
    </source>
</evidence>
<dbReference type="RefSeq" id="WP_399609689.1">
    <property type="nucleotide sequence ID" value="NZ_JBITYT010000001.1"/>
</dbReference>
<dbReference type="PANTHER" id="PTHR11712">
    <property type="entry name" value="POLYKETIDE SYNTHASE-RELATED"/>
    <property type="match status" value="1"/>
</dbReference>
<dbReference type="InterPro" id="IPR000794">
    <property type="entry name" value="Beta-ketoacyl_synthase"/>
</dbReference>
<dbReference type="SMART" id="SM00825">
    <property type="entry name" value="PKS_KS"/>
    <property type="match status" value="1"/>
</dbReference>
<protein>
    <submittedName>
        <fullName evidence="5">Beta-ketoacyl-[acyl-carrier-protein] synthase family protein</fullName>
    </submittedName>
</protein>
<evidence type="ECO:0000256" key="3">
    <source>
        <dbReference type="RuleBase" id="RU003694"/>
    </source>
</evidence>
<dbReference type="Gene3D" id="3.40.47.10">
    <property type="match status" value="1"/>
</dbReference>
<dbReference type="InterPro" id="IPR020841">
    <property type="entry name" value="PKS_Beta-ketoAc_synthase_dom"/>
</dbReference>
<dbReference type="CDD" id="cd00834">
    <property type="entry name" value="KAS_I_II"/>
    <property type="match status" value="1"/>
</dbReference>
<evidence type="ECO:0000259" key="4">
    <source>
        <dbReference type="PROSITE" id="PS52004"/>
    </source>
</evidence>
<proteinExistence type="inferred from homology"/>
<dbReference type="PANTHER" id="PTHR11712:SF336">
    <property type="entry name" value="3-OXOACYL-[ACYL-CARRIER-PROTEIN] SYNTHASE, MITOCHONDRIAL"/>
    <property type="match status" value="1"/>
</dbReference>
<comment type="similarity">
    <text evidence="1 3">Belongs to the thiolase-like superfamily. Beta-ketoacyl-ACP synthases family.</text>
</comment>
<keyword evidence="6" id="KW-1185">Reference proteome</keyword>
<name>A0ABW8CNR1_STRBI</name>
<dbReference type="EMBL" id="JBITYT010000001">
    <property type="protein sequence ID" value="MFI9118055.1"/>
    <property type="molecule type" value="Genomic_DNA"/>
</dbReference>
<dbReference type="InterPro" id="IPR016039">
    <property type="entry name" value="Thiolase-like"/>
</dbReference>